<name>A0A0B7GZG2_TREPH</name>
<evidence type="ECO:0000313" key="2">
    <source>
        <dbReference type="EMBL" id="QEJ97408.1"/>
    </source>
</evidence>
<dbReference type="EMBL" id="CP042817">
    <property type="protein sequence ID" value="QEJ97408.1"/>
    <property type="molecule type" value="Genomic_DNA"/>
</dbReference>
<dbReference type="EMBL" id="CDNC01000047">
    <property type="protein sequence ID" value="CEM63012.1"/>
    <property type="molecule type" value="Genomic_DNA"/>
</dbReference>
<dbReference type="GeneID" id="57753983"/>
<proteinExistence type="predicted"/>
<gene>
    <name evidence="2" type="ORF">FUT82_04950</name>
    <name evidence="3" type="ORF">FUT82_05330</name>
    <name evidence="4" type="ORF">FUT82_08885</name>
    <name evidence="1" type="ORF">TPHV1_510079</name>
</gene>
<sequence length="267" mass="30997">MKVTGQYLARKVYSNNVHFVMLKIDDKKQADLLDTLFKRKAERDARAGHESLLNVSFNLQYREKSYKQLRTVFALVTAIFISMDGRLPTEEEKYALYLDLLDVYALKTPSKIKPDTLRTIHLSESNTFEAAHFINGLMLHLATECDLDLDLQSDVKNLLWEWELHRGGEEKDPLDYYDTECTQLISEADWRELHQYSEASGLHEAIHLHHIVTRGANAAAIDKAWNWCALTSDEHEQLHHYGEKAFLKKYPHLEGKFKRAHRMAGKL</sequence>
<evidence type="ECO:0000313" key="1">
    <source>
        <dbReference type="EMBL" id="CEM63012.1"/>
    </source>
</evidence>
<organism evidence="1 5">
    <name type="scientific">Treponema phagedenis</name>
    <dbReference type="NCBI Taxonomy" id="162"/>
    <lineage>
        <taxon>Bacteria</taxon>
        <taxon>Pseudomonadati</taxon>
        <taxon>Spirochaetota</taxon>
        <taxon>Spirochaetia</taxon>
        <taxon>Spirochaetales</taxon>
        <taxon>Treponemataceae</taxon>
        <taxon>Treponema</taxon>
    </lineage>
</organism>
<evidence type="ECO:0000313" key="3">
    <source>
        <dbReference type="EMBL" id="QEJ97478.1"/>
    </source>
</evidence>
<dbReference type="OrthoDB" id="9912136at2"/>
<dbReference type="Proteomes" id="UP000042527">
    <property type="component" value="Unassembled WGS sequence"/>
</dbReference>
<dbReference type="EMBL" id="CP042817">
    <property type="protein sequence ID" value="QEJ97478.1"/>
    <property type="molecule type" value="Genomic_DNA"/>
</dbReference>
<accession>A0A0B7GZG2</accession>
<reference evidence="5" key="1">
    <citation type="submission" date="2015-01" db="EMBL/GenBank/DDBJ databases">
        <authorList>
            <person name="Manzoor Shahid"/>
            <person name="Zubair Saima"/>
        </authorList>
    </citation>
    <scope>NUCLEOTIDE SEQUENCE [LARGE SCALE GENOMIC DNA]</scope>
    <source>
        <strain evidence="5">V1</strain>
    </source>
</reference>
<protein>
    <submittedName>
        <fullName evidence="1">Uncharacterized protein</fullName>
    </submittedName>
</protein>
<dbReference type="RefSeq" id="WP_002696692.1">
    <property type="nucleotide sequence ID" value="NZ_CDNC01000047.1"/>
</dbReference>
<evidence type="ECO:0000313" key="4">
    <source>
        <dbReference type="EMBL" id="QEJ98100.1"/>
    </source>
</evidence>
<keyword evidence="5" id="KW-1185">Reference proteome</keyword>
<dbReference type="EMBL" id="CP042817">
    <property type="protein sequence ID" value="QEJ98100.1"/>
    <property type="molecule type" value="Genomic_DNA"/>
</dbReference>
<evidence type="ECO:0000313" key="5">
    <source>
        <dbReference type="Proteomes" id="UP000042527"/>
    </source>
</evidence>
<dbReference type="Proteomes" id="UP000323594">
    <property type="component" value="Chromosome"/>
</dbReference>
<reference evidence="1" key="2">
    <citation type="submission" date="2015-01" db="EMBL/GenBank/DDBJ databases">
        <authorList>
            <person name="Xiang T."/>
            <person name="Song Y."/>
            <person name="Huang L."/>
            <person name="Wang B."/>
            <person name="Wu P."/>
        </authorList>
    </citation>
    <scope>NUCLEOTIDE SEQUENCE [LARGE SCALE GENOMIC DNA]</scope>
    <source>
        <strain evidence="1">V1</strain>
    </source>
</reference>
<reference evidence="2 6" key="3">
    <citation type="submission" date="2019-08" db="EMBL/GenBank/DDBJ databases">
        <authorList>
            <person name="Kuhnert P."/>
        </authorList>
    </citation>
    <scope>NUCLEOTIDE SEQUENCE [LARGE SCALE GENOMIC DNA]</scope>
    <source>
        <strain evidence="2 6">B36.5</strain>
    </source>
</reference>
<evidence type="ECO:0000313" key="6">
    <source>
        <dbReference type="Proteomes" id="UP000323594"/>
    </source>
</evidence>
<dbReference type="AlphaFoldDB" id="A0A0B7GZG2"/>